<dbReference type="EMBL" id="CP031226">
    <property type="protein sequence ID" value="AXH59587.1"/>
    <property type="molecule type" value="Genomic_DNA"/>
</dbReference>
<accession>A0AAD0M4K9</accession>
<name>A0AAD0M4K9_PSEAV</name>
<evidence type="ECO:0000313" key="1">
    <source>
        <dbReference type="EMBL" id="AXH59587.1"/>
    </source>
</evidence>
<proteinExistence type="predicted"/>
<evidence type="ECO:0000313" key="2">
    <source>
        <dbReference type="Proteomes" id="UP000006426"/>
    </source>
</evidence>
<dbReference type="GeneID" id="39473843"/>
<gene>
    <name evidence="1" type="ORF">PLA107_030645</name>
</gene>
<keyword evidence="1" id="KW-0614">Plasmid</keyword>
<dbReference type="Proteomes" id="UP000006426">
    <property type="component" value="Plasmid pmppla107"/>
</dbReference>
<dbReference type="AlphaFoldDB" id="A0AAD0M4K9"/>
<geneLocation type="plasmid" evidence="2">
    <name>pmppla107</name>
</geneLocation>
<reference evidence="1 2" key="1">
    <citation type="journal article" date="2011" name="PLoS Pathog.">
        <title>Dynamic evolution of pathogenicity revealed by sequencing and comparative genomics of 19 Pseudomonas syringae isolates.</title>
        <authorList>
            <person name="Baltrus D.A."/>
            <person name="Nishimura M.T."/>
            <person name="Romanchuk A."/>
            <person name="Chang J.H."/>
            <person name="Mukhtar M.S."/>
            <person name="Cherkis K."/>
            <person name="Roach J."/>
            <person name="Grant S.R."/>
            <person name="Jones C.D."/>
            <person name="Dangl J.L."/>
        </authorList>
    </citation>
    <scope>NUCLEOTIDE SEQUENCE [LARGE SCALE GENOMIC DNA]</scope>
    <source>
        <strain evidence="1 2">M301315</strain>
    </source>
</reference>
<sequence>MPNVDLYSHSKNPAPEHLIEACNGLLSQIQDRDSKPPIEEFLSSAEALAEQILGHYGSLPAVASELAGFAMEGCKMPLQVMQVFIYACVRDHASLNTMINEVHAVYGDQKDRTAYAALTGMLQDSSVMLVPRPKLWGPDGKLNHSPIAFYHMHFLSYIRELSSYFADGERGVSKILADYPAMDEQSRAMMDENLRKRVYRSMLPDDDPVRGLLQDKLCNVDDGLMRIKRLIDVVDREDDAQGPDAGFEERFEHVFSLLESLSAAEVCLVLKGLSSSIKNWMTDEGGFVVNLRDKDVVVPRLVRLLERVRPYGFNGLEEVTHHILSETKKSPKLLVPYILDGGLRSEWEGLDTVSAWAEAAVIACEDEFLLSLDLDEKHLAILAGHKGSAAFRKALQKTDAGRDIILGQDLGL</sequence>
<organism evidence="1 2">
    <name type="scientific">Pseudomonas amygdali pv. lachrymans str. M301315</name>
    <dbReference type="NCBI Taxonomy" id="629260"/>
    <lineage>
        <taxon>Bacteria</taxon>
        <taxon>Pseudomonadati</taxon>
        <taxon>Pseudomonadota</taxon>
        <taxon>Gammaproteobacteria</taxon>
        <taxon>Pseudomonadales</taxon>
        <taxon>Pseudomonadaceae</taxon>
        <taxon>Pseudomonas</taxon>
        <taxon>Pseudomonas amygdali</taxon>
    </lineage>
</organism>
<dbReference type="RefSeq" id="WP_005742197.1">
    <property type="nucleotide sequence ID" value="NZ_CP031226.1"/>
</dbReference>
<protein>
    <submittedName>
        <fullName evidence="1">Uncharacterized protein</fullName>
    </submittedName>
</protein>